<dbReference type="InterPro" id="IPR032710">
    <property type="entry name" value="NTF2-like_dom_sf"/>
</dbReference>
<reference evidence="1 2" key="1">
    <citation type="submission" date="2016-05" db="EMBL/GenBank/DDBJ databases">
        <title>Genome Sequence of Pseudomonas citronellolis Strain SJTE-3, an Estrogens and Persistent Organic Pollutants degradation strain.</title>
        <authorList>
            <person name="Liang R."/>
        </authorList>
    </citation>
    <scope>NUCLEOTIDE SEQUENCE [LARGE SCALE GENOMIC DNA]</scope>
    <source>
        <strain evidence="1 2">SJTE-3</strain>
    </source>
</reference>
<dbReference type="SUPFAM" id="SSF54427">
    <property type="entry name" value="NTF2-like"/>
    <property type="match status" value="1"/>
</dbReference>
<gene>
    <name evidence="1" type="ORF">A9C11_29595</name>
</gene>
<proteinExistence type="predicted"/>
<sequence>MPRKLYLCLLCVICLLGGCSSDSPQDQLNDAVRQLQRNLDERATSAVLAQLHEDFRAQGEYDRDWVRRTLAQLFVQQPRVRFITLGRSSRVDRNYADVGHSRAELALTGGDDLLPERRRNRPYSVSLEWRRDGDTWKLARLDWR</sequence>
<protein>
    <submittedName>
        <fullName evidence="1">Uncharacterized protein</fullName>
    </submittedName>
</protein>
<dbReference type="Proteomes" id="UP000077748">
    <property type="component" value="Chromosome"/>
</dbReference>
<name>A0A1A9KJA2_9PSED</name>
<evidence type="ECO:0000313" key="2">
    <source>
        <dbReference type="Proteomes" id="UP000077748"/>
    </source>
</evidence>
<accession>A0A1A9KJA2</accession>
<evidence type="ECO:0000313" key="1">
    <source>
        <dbReference type="EMBL" id="ANI17896.1"/>
    </source>
</evidence>
<dbReference type="RefSeq" id="WP_064584740.1">
    <property type="nucleotide sequence ID" value="NZ_CP015878.1"/>
</dbReference>
<organism evidence="1 2">
    <name type="scientific">Pseudomonas citronellolis</name>
    <dbReference type="NCBI Taxonomy" id="53408"/>
    <lineage>
        <taxon>Bacteria</taxon>
        <taxon>Pseudomonadati</taxon>
        <taxon>Pseudomonadota</taxon>
        <taxon>Gammaproteobacteria</taxon>
        <taxon>Pseudomonadales</taxon>
        <taxon>Pseudomonadaceae</taxon>
        <taxon>Pseudomonas</taxon>
    </lineage>
</organism>
<dbReference type="EMBL" id="CP015878">
    <property type="protein sequence ID" value="ANI17896.1"/>
    <property type="molecule type" value="Genomic_DNA"/>
</dbReference>
<dbReference type="AlphaFoldDB" id="A0A1A9KJA2"/>
<dbReference type="PROSITE" id="PS51257">
    <property type="entry name" value="PROKAR_LIPOPROTEIN"/>
    <property type="match status" value="1"/>
</dbReference>